<accession>A0A272ENL5</accession>
<evidence type="ECO:0000313" key="2">
    <source>
        <dbReference type="EMBL" id="KAF7599153.1"/>
    </source>
</evidence>
<keyword evidence="1" id="KW-0472">Membrane</keyword>
<dbReference type="Proteomes" id="UP000216107">
    <property type="component" value="Unassembled WGS sequence"/>
</dbReference>
<evidence type="ECO:0008006" key="6">
    <source>
        <dbReference type="Google" id="ProtNLM"/>
    </source>
</evidence>
<keyword evidence="5" id="KW-1185">Reference proteome</keyword>
<name>A0A272ENL5_9RHOO</name>
<reference evidence="3 4" key="2">
    <citation type="submission" date="2017-07" db="EMBL/GenBank/DDBJ databases">
        <title>Candidatus Dactylopiibacterium carminicum, a nitrogen-fixing symbiont of the cochineal insect Dactylopius coccus and Dactylopius opuntiae (Hemiptera: Coccoidea: Dactylopiidae).</title>
        <authorList>
            <person name="Vera A."/>
        </authorList>
    </citation>
    <scope>NUCLEOTIDE SEQUENCE [LARGE SCALE GENOMIC DNA]</scope>
    <source>
        <strain evidence="3 4">NFDCM</strain>
    </source>
</reference>
<evidence type="ECO:0000313" key="4">
    <source>
        <dbReference type="Proteomes" id="UP000216107"/>
    </source>
</evidence>
<keyword evidence="1" id="KW-1133">Transmembrane helix</keyword>
<dbReference type="EMBL" id="NMRN01000065">
    <property type="protein sequence ID" value="PAS91693.1"/>
    <property type="molecule type" value="Genomic_DNA"/>
</dbReference>
<dbReference type="Pfam" id="PF07963">
    <property type="entry name" value="N_methyl"/>
    <property type="match status" value="1"/>
</dbReference>
<evidence type="ECO:0000313" key="3">
    <source>
        <dbReference type="EMBL" id="PAS91693.1"/>
    </source>
</evidence>
<keyword evidence="1" id="KW-0812">Transmembrane</keyword>
<proteinExistence type="predicted"/>
<dbReference type="InterPro" id="IPR032092">
    <property type="entry name" value="PilW"/>
</dbReference>
<dbReference type="SUPFAM" id="SSF54523">
    <property type="entry name" value="Pili subunits"/>
    <property type="match status" value="1"/>
</dbReference>
<dbReference type="InterPro" id="IPR012902">
    <property type="entry name" value="N_methyl_site"/>
</dbReference>
<evidence type="ECO:0000256" key="1">
    <source>
        <dbReference type="SAM" id="Phobius"/>
    </source>
</evidence>
<evidence type="ECO:0000313" key="5">
    <source>
        <dbReference type="Proteomes" id="UP000623509"/>
    </source>
</evidence>
<dbReference type="RefSeq" id="WP_095524676.1">
    <property type="nucleotide sequence ID" value="NZ_MDUX01000027.1"/>
</dbReference>
<dbReference type="GO" id="GO:0043683">
    <property type="term" value="P:type IV pilus assembly"/>
    <property type="evidence" value="ECO:0007669"/>
    <property type="project" value="InterPro"/>
</dbReference>
<gene>
    <name evidence="2" type="ORF">BGI27_09515</name>
    <name evidence="3" type="ORF">CGU29_14980</name>
</gene>
<comment type="caution">
    <text evidence="3">The sequence shown here is derived from an EMBL/GenBank/DDBJ whole genome shotgun (WGS) entry which is preliminary data.</text>
</comment>
<dbReference type="Proteomes" id="UP000623509">
    <property type="component" value="Unassembled WGS sequence"/>
</dbReference>
<dbReference type="Pfam" id="PF16074">
    <property type="entry name" value="PilW"/>
    <property type="match status" value="1"/>
</dbReference>
<feature type="transmembrane region" description="Helical" evidence="1">
    <location>
        <begin position="12"/>
        <end position="37"/>
    </location>
</feature>
<dbReference type="InterPro" id="IPR045584">
    <property type="entry name" value="Pilin-like"/>
</dbReference>
<reference evidence="2 5" key="1">
    <citation type="submission" date="2016-08" db="EMBL/GenBank/DDBJ databases">
        <title>Candidatus Dactylopiibacterium carminicum genome sequence.</title>
        <authorList>
            <person name="Ramirez-Puebla S.T."/>
            <person name="Ormeno-Orrillo E."/>
            <person name="Vera-Ponce De Leon A."/>
            <person name="Luis L."/>
            <person name="Sanchez-Flores A."/>
            <person name="Monica R."/>
            <person name="Martinez-Romero E."/>
        </authorList>
    </citation>
    <scope>NUCLEOTIDE SEQUENCE [LARGE SCALE GENOMIC DNA]</scope>
    <source>
        <strain evidence="2">END1</strain>
    </source>
</reference>
<dbReference type="AlphaFoldDB" id="A0A272ENL5"/>
<dbReference type="OrthoDB" id="8533459at2"/>
<dbReference type="EMBL" id="MDUX01000027">
    <property type="protein sequence ID" value="KAF7599153.1"/>
    <property type="molecule type" value="Genomic_DNA"/>
</dbReference>
<dbReference type="NCBIfam" id="TIGR02532">
    <property type="entry name" value="IV_pilin_GFxxxE"/>
    <property type="match status" value="1"/>
</dbReference>
<organism evidence="3 4">
    <name type="scientific">Candidatus Dactylopiibacterium carminicum</name>
    <dbReference type="NCBI Taxonomy" id="857335"/>
    <lineage>
        <taxon>Bacteria</taxon>
        <taxon>Pseudomonadati</taxon>
        <taxon>Pseudomonadota</taxon>
        <taxon>Betaproteobacteria</taxon>
        <taxon>Rhodocyclales</taxon>
        <taxon>Rhodocyclaceae</taxon>
        <taxon>Candidatus Dactylopiibacterium</taxon>
    </lineage>
</organism>
<dbReference type="PROSITE" id="PS00409">
    <property type="entry name" value="PROKAR_NTER_METHYL"/>
    <property type="match status" value="1"/>
</dbReference>
<protein>
    <recommendedName>
        <fullName evidence="6">Prepilin-type cleavage/methylation domain-containing protein</fullName>
    </recommendedName>
</protein>
<sequence>MTKPPQPQRGITLIELMVALVIASLLAIAVASVLASYEGHKRTTTSVNDINQSGNYAAWTLDSLLRSAGSGFALNAPTIEDNSTQLANLIYGCKILASKNGSTVLPRSSALPAPFADIDQTFRLAPVLILQDGSTPTDSGNDSDILIIMGGTSGKAEAPAYLDDYPASDSLELKNTLSFSASDLALLTKSELGSSGVQPCFLTQVSTSFVESGSGSLTLGGDYYAATISGQEVSGYAKHDIALNIGNIANGNTPVIAALGVGDNSTLFSYDLLQSTAAPLQAIASGVFELHALYGLDTNGDGKVDSWSKPENDFAYAALTTGSSAAASNISQIKAIRVGLILRTSLLEKEAPNSPSLTLFSDLGSDLAYSPALSTDNTLYRYRTMEFNVPLRNPMLLE</sequence>